<evidence type="ECO:0000313" key="3">
    <source>
        <dbReference type="Proteomes" id="UP000095463"/>
    </source>
</evidence>
<evidence type="ECO:0000313" key="2">
    <source>
        <dbReference type="EMBL" id="OEO31941.1"/>
    </source>
</evidence>
<keyword evidence="1" id="KW-0732">Signal</keyword>
<comment type="caution">
    <text evidence="2">The sequence shown here is derived from an EMBL/GenBank/DDBJ whole genome shotgun (WGS) entry which is preliminary data.</text>
</comment>
<dbReference type="AlphaFoldDB" id="A0A1E5XTN9"/>
<proteinExistence type="predicted"/>
<name>A0A1E5XTN9_9HYPH</name>
<protein>
    <recommendedName>
        <fullName evidence="4">Lysozyme inhibitor</fullName>
    </recommendedName>
</protein>
<dbReference type="RefSeq" id="WP_069908896.1">
    <property type="nucleotide sequence ID" value="NZ_LAJE02000110.1"/>
</dbReference>
<evidence type="ECO:0008006" key="4">
    <source>
        <dbReference type="Google" id="ProtNLM"/>
    </source>
</evidence>
<sequence length="113" mass="12434">MRRWLLATAVLAVVMSPGYAADRETFGHYTLICENPGGRYVAVLLDHAAEVVIDPDSTHTSLPIIGRIQTKEIGALVLRTPDPTVTEILHLWPEAKMEVFSDGDMVQVDECST</sequence>
<reference evidence="2 3" key="1">
    <citation type="journal article" date="2015" name="Genome Announc.">
        <title>Genome Assemblies of Three Soil-Associated Devosia species: D. insulae, D. limi, and D. soli.</title>
        <authorList>
            <person name="Hassan Y.I."/>
            <person name="Lepp D."/>
            <person name="Zhou T."/>
        </authorList>
    </citation>
    <scope>NUCLEOTIDE SEQUENCE [LARGE SCALE GENOMIC DNA]</scope>
    <source>
        <strain evidence="2 3">DS-56</strain>
    </source>
</reference>
<keyword evidence="3" id="KW-1185">Reference proteome</keyword>
<feature type="chain" id="PRO_5009190519" description="Lysozyme inhibitor" evidence="1">
    <location>
        <begin position="21"/>
        <end position="113"/>
    </location>
</feature>
<evidence type="ECO:0000256" key="1">
    <source>
        <dbReference type="SAM" id="SignalP"/>
    </source>
</evidence>
<feature type="signal peptide" evidence="1">
    <location>
        <begin position="1"/>
        <end position="20"/>
    </location>
</feature>
<accession>A0A1E5XTN9</accession>
<organism evidence="2 3">
    <name type="scientific">Devosia insulae DS-56</name>
    <dbReference type="NCBI Taxonomy" id="1116389"/>
    <lineage>
        <taxon>Bacteria</taxon>
        <taxon>Pseudomonadati</taxon>
        <taxon>Pseudomonadota</taxon>
        <taxon>Alphaproteobacteria</taxon>
        <taxon>Hyphomicrobiales</taxon>
        <taxon>Devosiaceae</taxon>
        <taxon>Devosia</taxon>
    </lineage>
</organism>
<gene>
    <name evidence="2" type="ORF">VW23_013940</name>
</gene>
<dbReference type="EMBL" id="LAJE02000110">
    <property type="protein sequence ID" value="OEO31941.1"/>
    <property type="molecule type" value="Genomic_DNA"/>
</dbReference>
<dbReference type="Proteomes" id="UP000095463">
    <property type="component" value="Unassembled WGS sequence"/>
</dbReference>